<dbReference type="InterPro" id="IPR010982">
    <property type="entry name" value="Lambda_DNA-bd_dom_sf"/>
</dbReference>
<dbReference type="Pfam" id="PF13377">
    <property type="entry name" value="Peripla_BP_3"/>
    <property type="match status" value="1"/>
</dbReference>
<dbReference type="CDD" id="cd01392">
    <property type="entry name" value="HTH_LacI"/>
    <property type="match status" value="1"/>
</dbReference>
<dbReference type="Proteomes" id="UP001160499">
    <property type="component" value="Unassembled WGS sequence"/>
</dbReference>
<dbReference type="PANTHER" id="PTHR30146">
    <property type="entry name" value="LACI-RELATED TRANSCRIPTIONAL REPRESSOR"/>
    <property type="match status" value="1"/>
</dbReference>
<dbReference type="PROSITE" id="PS50932">
    <property type="entry name" value="HTH_LACI_2"/>
    <property type="match status" value="1"/>
</dbReference>
<keyword evidence="2" id="KW-0805">Transcription regulation</keyword>
<dbReference type="CDD" id="cd06267">
    <property type="entry name" value="PBP1_LacI_sugar_binding-like"/>
    <property type="match status" value="1"/>
</dbReference>
<evidence type="ECO:0000256" key="2">
    <source>
        <dbReference type="ARBA" id="ARBA00023015"/>
    </source>
</evidence>
<dbReference type="RefSeq" id="WP_280880465.1">
    <property type="nucleotide sequence ID" value="NZ_JARXVH010000013.1"/>
</dbReference>
<dbReference type="Pfam" id="PF00356">
    <property type="entry name" value="LacI"/>
    <property type="match status" value="1"/>
</dbReference>
<keyword evidence="3" id="KW-0238">DNA-binding</keyword>
<feature type="domain" description="HTH lacI-type" evidence="5">
    <location>
        <begin position="10"/>
        <end position="64"/>
    </location>
</feature>
<dbReference type="PROSITE" id="PS00356">
    <property type="entry name" value="HTH_LACI_1"/>
    <property type="match status" value="1"/>
</dbReference>
<dbReference type="Gene3D" id="3.40.50.2300">
    <property type="match status" value="2"/>
</dbReference>
<dbReference type="InterPro" id="IPR000843">
    <property type="entry name" value="HTH_LacI"/>
</dbReference>
<keyword evidence="1" id="KW-0678">Repressor</keyword>
<evidence type="ECO:0000313" key="6">
    <source>
        <dbReference type="EMBL" id="MDH6219666.1"/>
    </source>
</evidence>
<comment type="caution">
    <text evidence="6">The sequence shown here is derived from an EMBL/GenBank/DDBJ whole genome shotgun (WGS) entry which is preliminary data.</text>
</comment>
<dbReference type="PANTHER" id="PTHR30146:SF148">
    <property type="entry name" value="HTH-TYPE TRANSCRIPTIONAL REPRESSOR PURR-RELATED"/>
    <property type="match status" value="1"/>
</dbReference>
<dbReference type="SUPFAM" id="SSF47413">
    <property type="entry name" value="lambda repressor-like DNA-binding domains"/>
    <property type="match status" value="1"/>
</dbReference>
<organism evidence="6 7">
    <name type="scientific">Streptomyces pseudovenezuelae</name>
    <dbReference type="NCBI Taxonomy" id="67350"/>
    <lineage>
        <taxon>Bacteria</taxon>
        <taxon>Bacillati</taxon>
        <taxon>Actinomycetota</taxon>
        <taxon>Actinomycetes</taxon>
        <taxon>Kitasatosporales</taxon>
        <taxon>Streptomycetaceae</taxon>
        <taxon>Streptomyces</taxon>
        <taxon>Streptomyces aurantiacus group</taxon>
    </lineage>
</organism>
<dbReference type="SMART" id="SM00354">
    <property type="entry name" value="HTH_LACI"/>
    <property type="match status" value="1"/>
</dbReference>
<evidence type="ECO:0000313" key="7">
    <source>
        <dbReference type="Proteomes" id="UP001160499"/>
    </source>
</evidence>
<dbReference type="InterPro" id="IPR046335">
    <property type="entry name" value="LacI/GalR-like_sensor"/>
</dbReference>
<name>A0ABT6LTM8_9ACTN</name>
<dbReference type="EMBL" id="JARXVH010000013">
    <property type="protein sequence ID" value="MDH6219666.1"/>
    <property type="molecule type" value="Genomic_DNA"/>
</dbReference>
<protein>
    <submittedName>
        <fullName evidence="6">LacI family transcriptional regulator</fullName>
    </submittedName>
</protein>
<evidence type="ECO:0000259" key="5">
    <source>
        <dbReference type="PROSITE" id="PS50932"/>
    </source>
</evidence>
<evidence type="ECO:0000256" key="3">
    <source>
        <dbReference type="ARBA" id="ARBA00023125"/>
    </source>
</evidence>
<evidence type="ECO:0000256" key="4">
    <source>
        <dbReference type="ARBA" id="ARBA00023163"/>
    </source>
</evidence>
<dbReference type="Gene3D" id="1.10.260.40">
    <property type="entry name" value="lambda repressor-like DNA-binding domains"/>
    <property type="match status" value="1"/>
</dbReference>
<dbReference type="InterPro" id="IPR028082">
    <property type="entry name" value="Peripla_BP_I"/>
</dbReference>
<accession>A0ABT6LTM8</accession>
<proteinExistence type="predicted"/>
<gene>
    <name evidence="6" type="ORF">M2283_007005</name>
</gene>
<dbReference type="SUPFAM" id="SSF53822">
    <property type="entry name" value="Periplasmic binding protein-like I"/>
    <property type="match status" value="1"/>
</dbReference>
<reference evidence="6 7" key="1">
    <citation type="submission" date="2023-04" db="EMBL/GenBank/DDBJ databases">
        <title>Forest soil microbial communities from Buena Vista Peninsula, Colon Province, Panama.</title>
        <authorList>
            <person name="Bouskill N."/>
        </authorList>
    </citation>
    <scope>NUCLEOTIDE SEQUENCE [LARGE SCALE GENOMIC DNA]</scope>
    <source>
        <strain evidence="6 7">GGS1</strain>
    </source>
</reference>
<sequence length="344" mass="36443">MAGRAPRQTPTMSDVARRAGVSVSTVSHVLNKTRPVAPATVRSVLDAVAETGYVPDPVARALDSTGYGTIGLAMSALSNPYFSNVVHGIDRHASAAGYSVLLADTHDEADTEIKAVSELLRRRVSAIILAASGDGAQAIRYAGKVDVPVIAIDRFVPAAVDQVAVDNTEPTAILVDHLASVGHTRIAMITGRDGLTTTLERRDGYRLGLRRNGIEADPRYETDGDSSEEGAEAAIELLLSLPQPPTALVVGNNRMTIGALRALRDAGLTVPKDMALVSFDDFEWADLFHPRLTAMAQPALSIGEQAVSMALSRITSPTLPPRKVTINPAFMHRESCGCPPDPVA</sequence>
<keyword evidence="4" id="KW-0804">Transcription</keyword>
<keyword evidence="7" id="KW-1185">Reference proteome</keyword>
<evidence type="ECO:0000256" key="1">
    <source>
        <dbReference type="ARBA" id="ARBA00022491"/>
    </source>
</evidence>
<dbReference type="PRINTS" id="PR00036">
    <property type="entry name" value="HTHLACI"/>
</dbReference>